<feature type="compositionally biased region" description="Basic and acidic residues" evidence="4">
    <location>
        <begin position="631"/>
        <end position="653"/>
    </location>
</feature>
<evidence type="ECO:0000256" key="4">
    <source>
        <dbReference type="SAM" id="MobiDB-lite"/>
    </source>
</evidence>
<evidence type="ECO:0000259" key="6">
    <source>
        <dbReference type="PROSITE" id="PS50184"/>
    </source>
</evidence>
<feature type="compositionally biased region" description="Polar residues" evidence="4">
    <location>
        <begin position="453"/>
        <end position="463"/>
    </location>
</feature>
<feature type="compositionally biased region" description="Basic and acidic residues" evidence="4">
    <location>
        <begin position="361"/>
        <end position="373"/>
    </location>
</feature>
<keyword evidence="3 5" id="KW-0732">Signal</keyword>
<accession>A0A9P0DGY3</accession>
<name>A0A9P0DGY3_PHACE</name>
<keyword evidence="8" id="KW-1185">Reference proteome</keyword>
<dbReference type="OrthoDB" id="6132182at2759"/>
<gene>
    <name evidence="7" type="ORF">PHAECO_LOCUS4619</name>
</gene>
<feature type="region of interest" description="Disordered" evidence="4">
    <location>
        <begin position="710"/>
        <end position="768"/>
    </location>
</feature>
<dbReference type="InterPro" id="IPR052424">
    <property type="entry name" value="Kielin_Chordin-BMP_Reg"/>
</dbReference>
<dbReference type="SUPFAM" id="SSF57603">
    <property type="entry name" value="FnI-like domain"/>
    <property type="match status" value="2"/>
</dbReference>
<proteinExistence type="predicted"/>
<evidence type="ECO:0000256" key="2">
    <source>
        <dbReference type="ARBA" id="ARBA00022525"/>
    </source>
</evidence>
<dbReference type="SMART" id="SM00214">
    <property type="entry name" value="VWC"/>
    <property type="match status" value="2"/>
</dbReference>
<sequence>MDRRKYSSCVILWALLAVFCGTAKSGPTKRLSRMVREVYPEVDSENEGNQAQVCIVGDVVYGTEEPVPAEQPCLKCKCQPPGVQCETIQCAKRPGCKAIHKPNKCCPDYQCECEHHGKFYANGEKLETPPGGECKVCYCRGGEVQCAEVSCYIRKDCEGKRVPGTCCPKYDHCPPIDPIPERSPYTTEIVLPNINKNPYELWPMTGLPPNATEIIFERTSDDIQENKIPDTSYYDPTTSNYKALEVEDLQREAHAKITIQEIIPEIKEIPVTASPRVSTDFQGTLIIEEDFINNSNDLVVTDAEAESSEVSEIFQQPPPILRIGDKLLFLKKGELVPEINASTPSSVITIIGAEGLQRGFEESSEFHEGKEENQTEPAQTSIEDKKALELADSEDLNVLLLNTAASTHILSLVKRKNQVTTTESPSSTESTTDLLETSSDYSSTSSNPKEEVSSTTEPDQTLSEEPKQQVENITAAAAKPEQTEIPKEHEIVTEINPAYPPLPEILSPNMEDTSQRFEVDENKTLDNNGTASKIFPGVLDIRSNKTVPSNITHSEWLKTNTDTLVNLRAVLPEELLMQPAPTDIEDTESTTSGSSASVESLEETSEESKELTTPKAKHSSILNSEDASVEGSKDRTEANDMVEEKELPEDRNIETTTPHTKVAIDNVDESTKNQTSFKDTDVEIIDTTNLQKPSIEKISSLDVSVVSGPGTPLKIIKRENSGEDRSEEEEETDESQSEDEAIFKDLLEDISTPRASRPLPMMSSDPKQKYGNALAQFSLKDGFSDPSVIGLLARYISENKDIME</sequence>
<evidence type="ECO:0000313" key="8">
    <source>
        <dbReference type="Proteomes" id="UP001153737"/>
    </source>
</evidence>
<dbReference type="PANTHER" id="PTHR46698:SF4">
    <property type="entry name" value="CROSSVEINLESS 2"/>
    <property type="match status" value="1"/>
</dbReference>
<dbReference type="Proteomes" id="UP001153737">
    <property type="component" value="Chromosome 15"/>
</dbReference>
<dbReference type="GO" id="GO:0036122">
    <property type="term" value="F:BMP binding"/>
    <property type="evidence" value="ECO:0007669"/>
    <property type="project" value="TreeGrafter"/>
</dbReference>
<feature type="domain" description="VWFC" evidence="6">
    <location>
        <begin position="113"/>
        <end position="174"/>
    </location>
</feature>
<feature type="compositionally biased region" description="Acidic residues" evidence="4">
    <location>
        <begin position="725"/>
        <end position="740"/>
    </location>
</feature>
<evidence type="ECO:0000256" key="3">
    <source>
        <dbReference type="ARBA" id="ARBA00022729"/>
    </source>
</evidence>
<protein>
    <recommendedName>
        <fullName evidence="6">VWFC domain-containing protein</fullName>
    </recommendedName>
</protein>
<dbReference type="EMBL" id="OU896721">
    <property type="protein sequence ID" value="CAH1154290.1"/>
    <property type="molecule type" value="Genomic_DNA"/>
</dbReference>
<organism evidence="7 8">
    <name type="scientific">Phaedon cochleariae</name>
    <name type="common">Mustard beetle</name>
    <dbReference type="NCBI Taxonomy" id="80249"/>
    <lineage>
        <taxon>Eukaryota</taxon>
        <taxon>Metazoa</taxon>
        <taxon>Ecdysozoa</taxon>
        <taxon>Arthropoda</taxon>
        <taxon>Hexapoda</taxon>
        <taxon>Insecta</taxon>
        <taxon>Pterygota</taxon>
        <taxon>Neoptera</taxon>
        <taxon>Endopterygota</taxon>
        <taxon>Coleoptera</taxon>
        <taxon>Polyphaga</taxon>
        <taxon>Cucujiformia</taxon>
        <taxon>Chrysomeloidea</taxon>
        <taxon>Chrysomelidae</taxon>
        <taxon>Chrysomelinae</taxon>
        <taxon>Chrysomelini</taxon>
        <taxon>Phaedon</taxon>
    </lineage>
</organism>
<feature type="chain" id="PRO_5040491256" description="VWFC domain-containing protein" evidence="5">
    <location>
        <begin position="26"/>
        <end position="804"/>
    </location>
</feature>
<dbReference type="AlphaFoldDB" id="A0A9P0DGY3"/>
<evidence type="ECO:0000313" key="7">
    <source>
        <dbReference type="EMBL" id="CAH1154290.1"/>
    </source>
</evidence>
<dbReference type="PROSITE" id="PS50184">
    <property type="entry name" value="VWFC_2"/>
    <property type="match status" value="1"/>
</dbReference>
<feature type="region of interest" description="Disordered" evidence="4">
    <location>
        <begin position="361"/>
        <end position="382"/>
    </location>
</feature>
<dbReference type="GO" id="GO:0005576">
    <property type="term" value="C:extracellular region"/>
    <property type="evidence" value="ECO:0007669"/>
    <property type="project" value="UniProtKB-SubCell"/>
</dbReference>
<dbReference type="InterPro" id="IPR001007">
    <property type="entry name" value="VWF_dom"/>
</dbReference>
<evidence type="ECO:0000256" key="1">
    <source>
        <dbReference type="ARBA" id="ARBA00004613"/>
    </source>
</evidence>
<feature type="compositionally biased region" description="Low complexity" evidence="4">
    <location>
        <begin position="589"/>
        <end position="599"/>
    </location>
</feature>
<dbReference type="GO" id="GO:0030513">
    <property type="term" value="P:positive regulation of BMP signaling pathway"/>
    <property type="evidence" value="ECO:0007669"/>
    <property type="project" value="TreeGrafter"/>
</dbReference>
<keyword evidence="2" id="KW-0964">Secreted</keyword>
<reference evidence="7" key="1">
    <citation type="submission" date="2022-01" db="EMBL/GenBank/DDBJ databases">
        <authorList>
            <person name="King R."/>
        </authorList>
    </citation>
    <scope>NUCLEOTIDE SEQUENCE</scope>
</reference>
<evidence type="ECO:0000256" key="5">
    <source>
        <dbReference type="SAM" id="SignalP"/>
    </source>
</evidence>
<dbReference type="Gene3D" id="2.10.70.10">
    <property type="entry name" value="Complement Module, domain 1"/>
    <property type="match status" value="1"/>
</dbReference>
<reference evidence="7" key="2">
    <citation type="submission" date="2022-10" db="EMBL/GenBank/DDBJ databases">
        <authorList>
            <consortium name="ENA_rothamsted_submissions"/>
            <consortium name="culmorum"/>
            <person name="King R."/>
        </authorList>
    </citation>
    <scope>NUCLEOTIDE SEQUENCE</scope>
</reference>
<dbReference type="PANTHER" id="PTHR46698">
    <property type="entry name" value="CROSSVEINLESS 2"/>
    <property type="match status" value="1"/>
</dbReference>
<feature type="region of interest" description="Disordered" evidence="4">
    <location>
        <begin position="416"/>
        <end position="468"/>
    </location>
</feature>
<feature type="signal peptide" evidence="5">
    <location>
        <begin position="1"/>
        <end position="25"/>
    </location>
</feature>
<feature type="region of interest" description="Disordered" evidence="4">
    <location>
        <begin position="576"/>
        <end position="668"/>
    </location>
</feature>
<feature type="compositionally biased region" description="Low complexity" evidence="4">
    <location>
        <begin position="420"/>
        <end position="446"/>
    </location>
</feature>
<comment type="subcellular location">
    <subcellularLocation>
        <location evidence="1">Secreted</location>
    </subcellularLocation>
</comment>